<proteinExistence type="predicted"/>
<feature type="transmembrane region" description="Helical" evidence="1">
    <location>
        <begin position="6"/>
        <end position="23"/>
    </location>
</feature>
<dbReference type="EMBL" id="CP011232">
    <property type="protein sequence ID" value="AKI97792.1"/>
    <property type="molecule type" value="Genomic_DNA"/>
</dbReference>
<evidence type="ECO:0000256" key="1">
    <source>
        <dbReference type="SAM" id="Phobius"/>
    </source>
</evidence>
<dbReference type="GO" id="GO:0080120">
    <property type="term" value="P:CAAX-box protein maturation"/>
    <property type="evidence" value="ECO:0007669"/>
    <property type="project" value="UniProtKB-ARBA"/>
</dbReference>
<dbReference type="STRING" id="1330330.IX53_08185"/>
<feature type="transmembrane region" description="Helical" evidence="1">
    <location>
        <begin position="178"/>
        <end position="194"/>
    </location>
</feature>
<dbReference type="OrthoDB" id="47487at2"/>
<dbReference type="Proteomes" id="UP000035159">
    <property type="component" value="Chromosome"/>
</dbReference>
<name>A0A0G2Z897_9BACT</name>
<dbReference type="PATRIC" id="fig|1330330.3.peg.1658"/>
<evidence type="ECO:0000313" key="3">
    <source>
        <dbReference type="EMBL" id="AKI97792.1"/>
    </source>
</evidence>
<dbReference type="RefSeq" id="WP_047754927.1">
    <property type="nucleotide sequence ID" value="NZ_CAJUHA010000006.1"/>
</dbReference>
<feature type="transmembrane region" description="Helical" evidence="1">
    <location>
        <begin position="110"/>
        <end position="130"/>
    </location>
</feature>
<feature type="domain" description="CAAX prenyl protease 2/Lysostaphin resistance protein A-like" evidence="2">
    <location>
        <begin position="107"/>
        <end position="210"/>
    </location>
</feature>
<keyword evidence="4" id="KW-1185">Reference proteome</keyword>
<feature type="transmembrane region" description="Helical" evidence="1">
    <location>
        <begin position="67"/>
        <end position="89"/>
    </location>
</feature>
<organism evidence="3 4">
    <name type="scientific">Kosmotoga pacifica</name>
    <dbReference type="NCBI Taxonomy" id="1330330"/>
    <lineage>
        <taxon>Bacteria</taxon>
        <taxon>Thermotogati</taxon>
        <taxon>Thermotogota</taxon>
        <taxon>Thermotogae</taxon>
        <taxon>Kosmotogales</taxon>
        <taxon>Kosmotogaceae</taxon>
        <taxon>Kosmotoga</taxon>
    </lineage>
</organism>
<evidence type="ECO:0000259" key="2">
    <source>
        <dbReference type="Pfam" id="PF02517"/>
    </source>
</evidence>
<feature type="transmembrane region" description="Helical" evidence="1">
    <location>
        <begin position="142"/>
        <end position="166"/>
    </location>
</feature>
<reference evidence="3 4" key="1">
    <citation type="submission" date="2015-04" db="EMBL/GenBank/DDBJ databases">
        <title>Complete Genome Sequence of Kosmotoga pacifica SLHLJ1.</title>
        <authorList>
            <person name="Jiang L.J."/>
            <person name="Shao Z.Z."/>
            <person name="Jebbar M."/>
        </authorList>
    </citation>
    <scope>NUCLEOTIDE SEQUENCE [LARGE SCALE GENOMIC DNA]</scope>
    <source>
        <strain evidence="3 4">SLHLJ1</strain>
    </source>
</reference>
<keyword evidence="1" id="KW-0472">Membrane</keyword>
<gene>
    <name evidence="3" type="ORF">IX53_08185</name>
</gene>
<feature type="transmembrane region" description="Helical" evidence="1">
    <location>
        <begin position="35"/>
        <end position="55"/>
    </location>
</feature>
<dbReference type="Pfam" id="PF02517">
    <property type="entry name" value="Rce1-like"/>
    <property type="match status" value="1"/>
</dbReference>
<keyword evidence="1" id="KW-1133">Transmembrane helix</keyword>
<keyword evidence="1" id="KW-0812">Transmembrane</keyword>
<evidence type="ECO:0000313" key="4">
    <source>
        <dbReference type="Proteomes" id="UP000035159"/>
    </source>
</evidence>
<protein>
    <recommendedName>
        <fullName evidence="2">CAAX prenyl protease 2/Lysostaphin resistance protein A-like domain-containing protein</fullName>
    </recommendedName>
</protein>
<sequence length="243" mass="27634">MPYLSLAFLIFHIYIMVFVGKILERKTTFRGFTLLLVLSPLNISLTLFFAAVIGLSPQELGMTIGNFAWGISFVGLSIPLALISFYSILRAPAVWIMRIRYGNVSRPVPQLVYSWLVVGIVEELLYRGFFQGSLSKHLELSFLTVEVSTVIASFVFVFVHLGNVLMKAETFRNFRRDFLPRLLASFILGYTFQISHSLLYPIIIHNLIDGLTLTGLIYRKKQILKANHEILFKNESDDSSSDE</sequence>
<dbReference type="KEGG" id="kpf:IX53_08185"/>
<accession>A0A0G2Z897</accession>
<dbReference type="AlphaFoldDB" id="A0A0G2Z897"/>
<dbReference type="GO" id="GO:0004175">
    <property type="term" value="F:endopeptidase activity"/>
    <property type="evidence" value="ECO:0007669"/>
    <property type="project" value="UniProtKB-ARBA"/>
</dbReference>
<dbReference type="InterPro" id="IPR003675">
    <property type="entry name" value="Rce1/LyrA-like_dom"/>
</dbReference>